<dbReference type="Proteomes" id="UP001163046">
    <property type="component" value="Unassembled WGS sequence"/>
</dbReference>
<evidence type="ECO:0000313" key="2">
    <source>
        <dbReference type="EMBL" id="KAJ7363362.1"/>
    </source>
</evidence>
<dbReference type="AlphaFoldDB" id="A0A9W9YQS7"/>
<sequence length="175" mass="18616">MSSCENSIGLSDTSNISTKVLAPPGGKTSISLFGNDAAPEPTAPKKEVNRCQAARNKSNVFGAPAQTTPEQTTPVHHQESQQRRQMSSVFGEANHPAPAPKAFEPDPPRKPHVVNPHQEMRQKSSLFKEPIEQSKPPPARKANDIIGGQGSSAEQSHSSIRVSAPPGGESHISFG</sequence>
<evidence type="ECO:0000313" key="3">
    <source>
        <dbReference type="Proteomes" id="UP001163046"/>
    </source>
</evidence>
<gene>
    <name evidence="2" type="ORF">OS493_011650</name>
</gene>
<evidence type="ECO:0000256" key="1">
    <source>
        <dbReference type="SAM" id="MobiDB-lite"/>
    </source>
</evidence>
<protein>
    <submittedName>
        <fullName evidence="2">Uncharacterized protein</fullName>
    </submittedName>
</protein>
<organism evidence="2 3">
    <name type="scientific">Desmophyllum pertusum</name>
    <dbReference type="NCBI Taxonomy" id="174260"/>
    <lineage>
        <taxon>Eukaryota</taxon>
        <taxon>Metazoa</taxon>
        <taxon>Cnidaria</taxon>
        <taxon>Anthozoa</taxon>
        <taxon>Hexacorallia</taxon>
        <taxon>Scleractinia</taxon>
        <taxon>Caryophylliina</taxon>
        <taxon>Caryophylliidae</taxon>
        <taxon>Desmophyllum</taxon>
    </lineage>
</organism>
<accession>A0A9W9YQS7</accession>
<comment type="caution">
    <text evidence="2">The sequence shown here is derived from an EMBL/GenBank/DDBJ whole genome shotgun (WGS) entry which is preliminary data.</text>
</comment>
<proteinExistence type="predicted"/>
<reference evidence="2" key="1">
    <citation type="submission" date="2023-01" db="EMBL/GenBank/DDBJ databases">
        <title>Genome assembly of the deep-sea coral Lophelia pertusa.</title>
        <authorList>
            <person name="Herrera S."/>
            <person name="Cordes E."/>
        </authorList>
    </citation>
    <scope>NUCLEOTIDE SEQUENCE</scope>
    <source>
        <strain evidence="2">USNM1676648</strain>
        <tissue evidence="2">Polyp</tissue>
    </source>
</reference>
<feature type="region of interest" description="Disordered" evidence="1">
    <location>
        <begin position="1"/>
        <end position="175"/>
    </location>
</feature>
<dbReference type="EMBL" id="MU827306">
    <property type="protein sequence ID" value="KAJ7363362.1"/>
    <property type="molecule type" value="Genomic_DNA"/>
</dbReference>
<feature type="compositionally biased region" description="Low complexity" evidence="1">
    <location>
        <begin position="63"/>
        <end position="74"/>
    </location>
</feature>
<keyword evidence="3" id="KW-1185">Reference proteome</keyword>
<dbReference type="OrthoDB" id="10071234at2759"/>
<feature type="compositionally biased region" description="Polar residues" evidence="1">
    <location>
        <begin position="1"/>
        <end position="18"/>
    </location>
</feature>
<name>A0A9W9YQS7_9CNID</name>
<feature type="compositionally biased region" description="Polar residues" evidence="1">
    <location>
        <begin position="151"/>
        <end position="161"/>
    </location>
</feature>